<reference evidence="3 4" key="1">
    <citation type="submission" date="2020-08" db="EMBL/GenBank/DDBJ databases">
        <title>Genomic Encyclopedia of Archaeal and Bacterial Type Strains, Phase II (KMG-II): from individual species to whole genera.</title>
        <authorList>
            <person name="Goeker M."/>
        </authorList>
    </citation>
    <scope>NUCLEOTIDE SEQUENCE [LARGE SCALE GENOMIC DNA]</scope>
    <source>
        <strain evidence="3 4">DSM 23288</strain>
    </source>
</reference>
<proteinExistence type="predicted"/>
<evidence type="ECO:0000313" key="3">
    <source>
        <dbReference type="EMBL" id="MBB4664793.1"/>
    </source>
</evidence>
<organism evidence="3 4">
    <name type="scientific">Conexibacter arvalis</name>
    <dbReference type="NCBI Taxonomy" id="912552"/>
    <lineage>
        <taxon>Bacteria</taxon>
        <taxon>Bacillati</taxon>
        <taxon>Actinomycetota</taxon>
        <taxon>Thermoleophilia</taxon>
        <taxon>Solirubrobacterales</taxon>
        <taxon>Conexibacteraceae</taxon>
        <taxon>Conexibacter</taxon>
    </lineage>
</organism>
<evidence type="ECO:0008006" key="5">
    <source>
        <dbReference type="Google" id="ProtNLM"/>
    </source>
</evidence>
<dbReference type="AlphaFoldDB" id="A0A840IKX7"/>
<dbReference type="PANTHER" id="PTHR30408">
    <property type="entry name" value="TYPE-1 RESTRICTION ENZYME ECOKI SPECIFICITY PROTEIN"/>
    <property type="match status" value="1"/>
</dbReference>
<evidence type="ECO:0000256" key="1">
    <source>
        <dbReference type="ARBA" id="ARBA00022747"/>
    </source>
</evidence>
<dbReference type="Gene3D" id="3.90.220.20">
    <property type="entry name" value="DNA methylase specificity domains"/>
    <property type="match status" value="2"/>
</dbReference>
<dbReference type="InterPro" id="IPR052021">
    <property type="entry name" value="Type-I_RS_S_subunit"/>
</dbReference>
<keyword evidence="1" id="KW-0680">Restriction system</keyword>
<name>A0A840IKX7_9ACTN</name>
<dbReference type="GO" id="GO:0003677">
    <property type="term" value="F:DNA binding"/>
    <property type="evidence" value="ECO:0007669"/>
    <property type="project" value="UniProtKB-KW"/>
</dbReference>
<dbReference type="SUPFAM" id="SSF116734">
    <property type="entry name" value="DNA methylase specificity domain"/>
    <property type="match status" value="2"/>
</dbReference>
<dbReference type="Proteomes" id="UP000585272">
    <property type="component" value="Unassembled WGS sequence"/>
</dbReference>
<gene>
    <name evidence="3" type="ORF">BDZ31_004408</name>
</gene>
<dbReference type="GO" id="GO:0009307">
    <property type="term" value="P:DNA restriction-modification system"/>
    <property type="evidence" value="ECO:0007669"/>
    <property type="project" value="UniProtKB-KW"/>
</dbReference>
<evidence type="ECO:0000256" key="2">
    <source>
        <dbReference type="ARBA" id="ARBA00023125"/>
    </source>
</evidence>
<accession>A0A840IKX7</accession>
<keyword evidence="4" id="KW-1185">Reference proteome</keyword>
<dbReference type="InterPro" id="IPR044946">
    <property type="entry name" value="Restrct_endonuc_typeI_TRD_sf"/>
</dbReference>
<comment type="caution">
    <text evidence="3">The sequence shown here is derived from an EMBL/GenBank/DDBJ whole genome shotgun (WGS) entry which is preliminary data.</text>
</comment>
<protein>
    <recommendedName>
        <fullName evidence="5">Type I restriction modification DNA specificity domain-containing protein</fullName>
    </recommendedName>
</protein>
<evidence type="ECO:0000313" key="4">
    <source>
        <dbReference type="Proteomes" id="UP000585272"/>
    </source>
</evidence>
<dbReference type="EMBL" id="JACHNU010000008">
    <property type="protein sequence ID" value="MBB4664793.1"/>
    <property type="molecule type" value="Genomic_DNA"/>
</dbReference>
<dbReference type="PANTHER" id="PTHR30408:SF13">
    <property type="entry name" value="TYPE I RESTRICTION ENZYME HINDI SPECIFICITY SUBUNIT"/>
    <property type="match status" value="1"/>
</dbReference>
<sequence>MSDVRALRVLLPPLSEQRAIASILEPLDDKIESNRRLAVRSLDMVQTAFARIAGQASRRVALSEIADELRTRIQPTDTPSEIFEQFSIPAFDAGMGPEVCSGSTMASAKTLLPPSSVVLVSKLNPTTKRVWWPERHGVGTAVCSPEFVALTPHRQRDAAWLFGCVAFDRSFYDQLLGAISGTTGSRQRVRPSDVLAASVPFVEPGARDDWDSLANRVLAQRVTLLRESRALTAIRDALLPKLVSGQIRVPLSNDPEEQVGAAIEALA</sequence>
<keyword evidence="2" id="KW-0238">DNA-binding</keyword>